<accession>A0A0A0ALQ5</accession>
<evidence type="ECO:0000313" key="5">
    <source>
        <dbReference type="Proteomes" id="UP000053858"/>
    </source>
</evidence>
<dbReference type="STRING" id="50402.A0A0A0ALQ5"/>
<gene>
    <name evidence="4" type="ORF">N301_14237</name>
</gene>
<feature type="compositionally biased region" description="Pro residues" evidence="3">
    <location>
        <begin position="1"/>
        <end position="28"/>
    </location>
</feature>
<reference evidence="5" key="1">
    <citation type="journal article" date="2014" name="Science">
        <title>Comparative genomics reveals insights into avian genome evolution and adaptation.</title>
        <authorList>
            <consortium name="Avian Genome Consortium"/>
            <person name="Zhang G."/>
            <person name="Li C."/>
            <person name="Li Q."/>
            <person name="Li B."/>
            <person name="Larkin D.M."/>
            <person name="Lee C."/>
            <person name="Storz J.F."/>
            <person name="Antunes A."/>
            <person name="Greenwold M.J."/>
            <person name="Meredith R.W."/>
            <person name="Odeen A."/>
            <person name="Cui J."/>
            <person name="Zhou Q."/>
            <person name="Xu L."/>
            <person name="Pan H."/>
            <person name="Wang Z."/>
            <person name="Jin L."/>
            <person name="Zhang P."/>
            <person name="Hu H."/>
            <person name="Yang W."/>
            <person name="Hu J."/>
            <person name="Xiao J."/>
            <person name="Yang Z."/>
            <person name="Liu Y."/>
            <person name="Xie Q."/>
            <person name="Yu H."/>
            <person name="Lian J."/>
            <person name="Wen P."/>
            <person name="Zhang F."/>
            <person name="Li H."/>
            <person name="Zeng Y."/>
            <person name="Xiong Z."/>
            <person name="Liu S."/>
            <person name="Zhou L."/>
            <person name="Huang Z."/>
            <person name="An N."/>
            <person name="Wang J."/>
            <person name="Zheng Q."/>
            <person name="Xiong Y."/>
            <person name="Wang G."/>
            <person name="Wang B."/>
            <person name="Wang J."/>
            <person name="Fan Y."/>
            <person name="da Fonseca R.R."/>
            <person name="Alfaro-Nunez A."/>
            <person name="Schubert M."/>
            <person name="Orlando L."/>
            <person name="Mourier T."/>
            <person name="Howard J.T."/>
            <person name="Ganapathy G."/>
            <person name="Pfenning A."/>
            <person name="Whitney O."/>
            <person name="Rivas M.V."/>
            <person name="Hara E."/>
            <person name="Smith J."/>
            <person name="Farre M."/>
            <person name="Narayan J."/>
            <person name="Slavov G."/>
            <person name="Romanov M.N."/>
            <person name="Borges R."/>
            <person name="Machado J.P."/>
            <person name="Khan I."/>
            <person name="Springer M.S."/>
            <person name="Gatesy J."/>
            <person name="Hoffmann F.G."/>
            <person name="Opazo J.C."/>
            <person name="Hastad O."/>
            <person name="Sawyer R.H."/>
            <person name="Kim H."/>
            <person name="Kim K.W."/>
            <person name="Kim H.J."/>
            <person name="Cho S."/>
            <person name="Li N."/>
            <person name="Huang Y."/>
            <person name="Bruford M.W."/>
            <person name="Zhan X."/>
            <person name="Dixon A."/>
            <person name="Bertelsen M.F."/>
            <person name="Derryberry E."/>
            <person name="Warren W."/>
            <person name="Wilson R.K."/>
            <person name="Li S."/>
            <person name="Ray D.A."/>
            <person name="Green R.E."/>
            <person name="O'Brien S.J."/>
            <person name="Griffin D."/>
            <person name="Johnson W.E."/>
            <person name="Haussler D."/>
            <person name="Ryder O.A."/>
            <person name="Willerslev E."/>
            <person name="Graves G.R."/>
            <person name="Alstrom P."/>
            <person name="Fjeldsa J."/>
            <person name="Mindell D.P."/>
            <person name="Edwards S.V."/>
            <person name="Braun E.L."/>
            <person name="Rahbek C."/>
            <person name="Burt D.W."/>
            <person name="Houde P."/>
            <person name="Zhang Y."/>
            <person name="Yang H."/>
            <person name="Wang J."/>
            <person name="Jarvis E.D."/>
            <person name="Gilbert M.T."/>
            <person name="Wang J."/>
        </authorList>
    </citation>
    <scope>NUCLEOTIDE SEQUENCE [LARGE SCALE GENOMIC DNA]</scope>
</reference>
<dbReference type="Proteomes" id="UP000053858">
    <property type="component" value="Unassembled WGS sequence"/>
</dbReference>
<evidence type="ECO:0000256" key="2">
    <source>
        <dbReference type="ARBA" id="ARBA00023043"/>
    </source>
</evidence>
<sequence length="163" mass="17387">LPLPSGPGVLPPTRPPPSQSPPLSPTQPAPSQSLQPLPAGPPPSQSLLPAQGPTGPQAPESSPPAPLPVFRSIRCQLALLEVQGIPPSLPDDCGRQPRTMPSKSYPRNITSRGLAVPLGQREHAWLVAVSAGRWAQVRGLFLEEQELALQRAFMSGFTVRQWL</sequence>
<feature type="non-terminal residue" evidence="4">
    <location>
        <position position="1"/>
    </location>
</feature>
<name>A0A0A0ALQ5_CHAVO</name>
<evidence type="ECO:0000313" key="4">
    <source>
        <dbReference type="EMBL" id="KGL94483.1"/>
    </source>
</evidence>
<feature type="compositionally biased region" description="Polar residues" evidence="3">
    <location>
        <begin position="99"/>
        <end position="108"/>
    </location>
</feature>
<feature type="region of interest" description="Disordered" evidence="3">
    <location>
        <begin position="1"/>
        <end position="67"/>
    </location>
</feature>
<keyword evidence="2" id="KW-0040">ANK repeat</keyword>
<dbReference type="AlphaFoldDB" id="A0A0A0ALQ5"/>
<proteinExistence type="predicted"/>
<evidence type="ECO:0000256" key="1">
    <source>
        <dbReference type="ARBA" id="ARBA00022737"/>
    </source>
</evidence>
<keyword evidence="5" id="KW-1185">Reference proteome</keyword>
<dbReference type="PANTHER" id="PTHR14491:SF3">
    <property type="entry name" value="ANKYRIN REPEAT DOMAIN-CONTAINING PROTEIN SOWAHB"/>
    <property type="match status" value="1"/>
</dbReference>
<dbReference type="EMBL" id="KL872066">
    <property type="protein sequence ID" value="KGL94483.1"/>
    <property type="molecule type" value="Genomic_DNA"/>
</dbReference>
<keyword evidence="1" id="KW-0677">Repeat</keyword>
<feature type="non-terminal residue" evidence="4">
    <location>
        <position position="163"/>
    </location>
</feature>
<protein>
    <submittedName>
        <fullName evidence="4">Ankyrin repeat domain-containing protein SOWAHB</fullName>
    </submittedName>
</protein>
<dbReference type="PANTHER" id="PTHR14491">
    <property type="entry name" value="SOSONDOWAH, ISOFORM G"/>
    <property type="match status" value="1"/>
</dbReference>
<feature type="region of interest" description="Disordered" evidence="3">
    <location>
        <begin position="86"/>
        <end position="108"/>
    </location>
</feature>
<evidence type="ECO:0000256" key="3">
    <source>
        <dbReference type="SAM" id="MobiDB-lite"/>
    </source>
</evidence>
<organism evidence="4 5">
    <name type="scientific">Charadrius vociferus</name>
    <name type="common">Killdeer</name>
    <name type="synonym">Aegialitis vocifera</name>
    <dbReference type="NCBI Taxonomy" id="50402"/>
    <lineage>
        <taxon>Eukaryota</taxon>
        <taxon>Metazoa</taxon>
        <taxon>Chordata</taxon>
        <taxon>Craniata</taxon>
        <taxon>Vertebrata</taxon>
        <taxon>Euteleostomi</taxon>
        <taxon>Archelosauria</taxon>
        <taxon>Archosauria</taxon>
        <taxon>Dinosauria</taxon>
        <taxon>Saurischia</taxon>
        <taxon>Theropoda</taxon>
        <taxon>Coelurosauria</taxon>
        <taxon>Aves</taxon>
        <taxon>Neognathae</taxon>
        <taxon>Neoaves</taxon>
        <taxon>Charadriiformes</taxon>
        <taxon>Charadriidae</taxon>
        <taxon>Charadrius</taxon>
    </lineage>
</organism>